<dbReference type="PANTHER" id="PTHR30250:SF11">
    <property type="entry name" value="O-ANTIGEN TRANSPORTER-RELATED"/>
    <property type="match status" value="1"/>
</dbReference>
<feature type="transmembrane region" description="Helical" evidence="6">
    <location>
        <begin position="314"/>
        <end position="340"/>
    </location>
</feature>
<feature type="transmembrane region" description="Helical" evidence="6">
    <location>
        <begin position="29"/>
        <end position="51"/>
    </location>
</feature>
<dbReference type="PANTHER" id="PTHR30250">
    <property type="entry name" value="PST FAMILY PREDICTED COLANIC ACID TRANSPORTER"/>
    <property type="match status" value="1"/>
</dbReference>
<keyword evidence="2" id="KW-1003">Cell membrane</keyword>
<feature type="transmembrane region" description="Helical" evidence="6">
    <location>
        <begin position="139"/>
        <end position="160"/>
    </location>
</feature>
<evidence type="ECO:0000313" key="7">
    <source>
        <dbReference type="EMBL" id="OBV11213.1"/>
    </source>
</evidence>
<sequence length="442" mass="46571">MNEESRSDALRKFGAMLPLLAQKLSLHRVLGGAFLLRGFSLVTGLVLTLLLGRYFGAAATGTYALITQTTTFIVTIGLLGLDLSLVRHLARPKRNVATAVFLRIMGLSGALMLCLVLAILLGGDNVWSGLFGDVIPREFTTVICVLLLIRGLHQTLCGFLHSQKRIALSLMIGLLAVPFAAVCALLSGLAQDVHELLWATAASGFVCMLWALWASTKHLSNGQDAIRVSMRQVLSSSLPLWGSLLTLVMGEWYALAVTARMLSVVDAGVFRVGAQIAAPLSVVSGTITSVYMPQISGAFHAGDRQSAARLARTAVRMSAVLALPVAVGIIIVTPFLLPFIGSEFEAAMPVVVTLLIGQFLIALSGPCGLVLAMSGNEKVNLAIAIAGIACLLVAAPVAATLAGIHGVAISVAAVLVMRNVAAYCYLRYKVGIEVWSGRAMPT</sequence>
<feature type="transmembrane region" description="Helical" evidence="6">
    <location>
        <begin position="167"/>
        <end position="190"/>
    </location>
</feature>
<feature type="transmembrane region" description="Helical" evidence="6">
    <location>
        <begin position="379"/>
        <end position="398"/>
    </location>
</feature>
<feature type="transmembrane region" description="Helical" evidence="6">
    <location>
        <begin position="274"/>
        <end position="293"/>
    </location>
</feature>
<accession>A0A1A7BFB4</accession>
<dbReference type="AlphaFoldDB" id="A0A1A7BFB4"/>
<dbReference type="Proteomes" id="UP000092484">
    <property type="component" value="Unassembled WGS sequence"/>
</dbReference>
<keyword evidence="4 6" id="KW-1133">Transmembrane helix</keyword>
<reference evidence="7 8" key="1">
    <citation type="submission" date="2016-06" db="EMBL/GenBank/DDBJ databases">
        <title>Genome sequence of Porphyrobacter dokdonensis DSW-74.</title>
        <authorList>
            <person name="Kim J.F."/>
            <person name="Song J.Y."/>
        </authorList>
    </citation>
    <scope>NUCLEOTIDE SEQUENCE [LARGE SCALE GENOMIC DNA]</scope>
    <source>
        <strain evidence="7 8">DSW-74</strain>
    </source>
</reference>
<keyword evidence="5 6" id="KW-0472">Membrane</keyword>
<comment type="caution">
    <text evidence="7">The sequence shown here is derived from an EMBL/GenBank/DDBJ whole genome shotgun (WGS) entry which is preliminary data.</text>
</comment>
<proteinExistence type="predicted"/>
<feature type="transmembrane region" description="Helical" evidence="6">
    <location>
        <begin position="196"/>
        <end position="213"/>
    </location>
</feature>
<dbReference type="STRING" id="1300349.I603_1621"/>
<evidence type="ECO:0000256" key="2">
    <source>
        <dbReference type="ARBA" id="ARBA00022475"/>
    </source>
</evidence>
<feature type="transmembrane region" description="Helical" evidence="6">
    <location>
        <begin position="346"/>
        <end position="372"/>
    </location>
</feature>
<dbReference type="InterPro" id="IPR002797">
    <property type="entry name" value="Polysacc_synth"/>
</dbReference>
<feature type="transmembrane region" description="Helical" evidence="6">
    <location>
        <begin position="404"/>
        <end position="426"/>
    </location>
</feature>
<dbReference type="InterPro" id="IPR050833">
    <property type="entry name" value="Poly_Biosynth_Transport"/>
</dbReference>
<evidence type="ECO:0000256" key="1">
    <source>
        <dbReference type="ARBA" id="ARBA00004651"/>
    </source>
</evidence>
<comment type="subcellular location">
    <subcellularLocation>
        <location evidence="1">Cell membrane</location>
        <topology evidence="1">Multi-pass membrane protein</topology>
    </subcellularLocation>
</comment>
<organism evidence="7 8">
    <name type="scientific">Erythrobacter dokdonensis DSW-74</name>
    <dbReference type="NCBI Taxonomy" id="1300349"/>
    <lineage>
        <taxon>Bacteria</taxon>
        <taxon>Pseudomonadati</taxon>
        <taxon>Pseudomonadota</taxon>
        <taxon>Alphaproteobacteria</taxon>
        <taxon>Sphingomonadales</taxon>
        <taxon>Erythrobacteraceae</taxon>
        <taxon>Erythrobacter/Porphyrobacter group</taxon>
        <taxon>Erythrobacter</taxon>
    </lineage>
</organism>
<feature type="transmembrane region" description="Helical" evidence="6">
    <location>
        <begin position="233"/>
        <end position="254"/>
    </location>
</feature>
<protein>
    <submittedName>
        <fullName evidence="7">Membrane protein involved in the export of O-antigen and teichoic acid</fullName>
    </submittedName>
</protein>
<evidence type="ECO:0000256" key="6">
    <source>
        <dbReference type="SAM" id="Phobius"/>
    </source>
</evidence>
<evidence type="ECO:0000313" key="8">
    <source>
        <dbReference type="Proteomes" id="UP000092484"/>
    </source>
</evidence>
<keyword evidence="8" id="KW-1185">Reference proteome</keyword>
<evidence type="ECO:0000256" key="3">
    <source>
        <dbReference type="ARBA" id="ARBA00022692"/>
    </source>
</evidence>
<feature type="transmembrane region" description="Helical" evidence="6">
    <location>
        <begin position="63"/>
        <end position="84"/>
    </location>
</feature>
<name>A0A1A7BFB4_9SPHN</name>
<dbReference type="RefSeq" id="WP_068863842.1">
    <property type="nucleotide sequence ID" value="NZ_LZYB01000003.1"/>
</dbReference>
<dbReference type="EMBL" id="LZYB01000003">
    <property type="protein sequence ID" value="OBV11213.1"/>
    <property type="molecule type" value="Genomic_DNA"/>
</dbReference>
<feature type="transmembrane region" description="Helical" evidence="6">
    <location>
        <begin position="96"/>
        <end position="119"/>
    </location>
</feature>
<evidence type="ECO:0000256" key="4">
    <source>
        <dbReference type="ARBA" id="ARBA00022989"/>
    </source>
</evidence>
<gene>
    <name evidence="7" type="ORF">I603_1621</name>
</gene>
<evidence type="ECO:0000256" key="5">
    <source>
        <dbReference type="ARBA" id="ARBA00023136"/>
    </source>
</evidence>
<dbReference type="Pfam" id="PF01943">
    <property type="entry name" value="Polysacc_synt"/>
    <property type="match status" value="1"/>
</dbReference>
<dbReference type="GO" id="GO:0005886">
    <property type="term" value="C:plasma membrane"/>
    <property type="evidence" value="ECO:0007669"/>
    <property type="project" value="UniProtKB-SubCell"/>
</dbReference>
<keyword evidence="3 6" id="KW-0812">Transmembrane</keyword>